<dbReference type="AlphaFoldDB" id="A0A0D5NJR0"/>
<keyword evidence="1 3" id="KW-0378">Hydrolase</keyword>
<keyword evidence="4" id="KW-1185">Reference proteome</keyword>
<dbReference type="Pfam" id="PF00561">
    <property type="entry name" value="Abhydrolase_1"/>
    <property type="match status" value="1"/>
</dbReference>
<dbReference type="PANTHER" id="PTHR43798">
    <property type="entry name" value="MONOACYLGLYCEROL LIPASE"/>
    <property type="match status" value="1"/>
</dbReference>
<evidence type="ECO:0000313" key="4">
    <source>
        <dbReference type="Proteomes" id="UP000032633"/>
    </source>
</evidence>
<organism evidence="3 4">
    <name type="scientific">Paenibacillus beijingensis</name>
    <dbReference type="NCBI Taxonomy" id="1126833"/>
    <lineage>
        <taxon>Bacteria</taxon>
        <taxon>Bacillati</taxon>
        <taxon>Bacillota</taxon>
        <taxon>Bacilli</taxon>
        <taxon>Bacillales</taxon>
        <taxon>Paenibacillaceae</taxon>
        <taxon>Paenibacillus</taxon>
    </lineage>
</organism>
<dbReference type="PRINTS" id="PR00111">
    <property type="entry name" value="ABHYDROLASE"/>
</dbReference>
<dbReference type="PRINTS" id="PR00412">
    <property type="entry name" value="EPOXHYDRLASE"/>
</dbReference>
<dbReference type="EMBL" id="CP011058">
    <property type="protein sequence ID" value="AJY75506.1"/>
    <property type="molecule type" value="Genomic_DNA"/>
</dbReference>
<dbReference type="KEGG" id="pbj:VN24_14210"/>
<accession>A0A0D5NJR0</accession>
<dbReference type="Proteomes" id="UP000032633">
    <property type="component" value="Chromosome"/>
</dbReference>
<name>A0A0D5NJR0_9BACL</name>
<sequence length="274" mass="30601">MPYIEVEKGIRVYVEDLDPGGGTPVLFIHGWPSNHRMFEYQFDRFPAYGYRCLGLDLRGFGQSDRPWDGYSYDRLADDVLAVVDALSLTRFILLGFSIGGAISIRYMARHAGRGVEKLALVSAAAPVFTTRPGYPFGLQPAQVNELLSLTYQDRPKMLAQFGSMFFNRYTSPEYMAWFTSLALEASPQATIKCLVSLRDEDLRGDLPHIRVPTGIFAGVHDQIVPFPSAVALAQGINGSHLYRFDNGGHGVYYDELDRFNATLLSFFRSASSET</sequence>
<dbReference type="HOGENOM" id="CLU_020336_12_3_9"/>
<proteinExistence type="predicted"/>
<dbReference type="InterPro" id="IPR000639">
    <property type="entry name" value="Epox_hydrolase-like"/>
</dbReference>
<dbReference type="Gene3D" id="3.40.50.1820">
    <property type="entry name" value="alpha/beta hydrolase"/>
    <property type="match status" value="1"/>
</dbReference>
<reference evidence="3 4" key="1">
    <citation type="journal article" date="2015" name="J. Biotechnol.">
        <title>Complete genome sequence of Paenibacillus beijingensis 7188(T) (=DSM 24997(T)), a novel rhizobacterium from jujube garden soil.</title>
        <authorList>
            <person name="Kwak Y."/>
            <person name="Shin J.H."/>
        </authorList>
    </citation>
    <scope>NUCLEOTIDE SEQUENCE [LARGE SCALE GENOMIC DNA]</scope>
    <source>
        <strain evidence="3 4">DSM 24997</strain>
    </source>
</reference>
<dbReference type="InterPro" id="IPR029058">
    <property type="entry name" value="AB_hydrolase_fold"/>
</dbReference>
<dbReference type="InterPro" id="IPR050266">
    <property type="entry name" value="AB_hydrolase_sf"/>
</dbReference>
<dbReference type="OrthoDB" id="9773293at2"/>
<dbReference type="PANTHER" id="PTHR43798:SF31">
    <property type="entry name" value="AB HYDROLASE SUPERFAMILY PROTEIN YCLE"/>
    <property type="match status" value="1"/>
</dbReference>
<evidence type="ECO:0000256" key="1">
    <source>
        <dbReference type="ARBA" id="ARBA00022801"/>
    </source>
</evidence>
<dbReference type="InterPro" id="IPR000073">
    <property type="entry name" value="AB_hydrolase_1"/>
</dbReference>
<dbReference type="GO" id="GO:0016787">
    <property type="term" value="F:hydrolase activity"/>
    <property type="evidence" value="ECO:0007669"/>
    <property type="project" value="UniProtKB-KW"/>
</dbReference>
<protein>
    <submittedName>
        <fullName evidence="3">Alpha/beta hydrolase</fullName>
    </submittedName>
</protein>
<feature type="domain" description="AB hydrolase-1" evidence="2">
    <location>
        <begin position="24"/>
        <end position="255"/>
    </location>
</feature>
<dbReference type="GO" id="GO:0016020">
    <property type="term" value="C:membrane"/>
    <property type="evidence" value="ECO:0007669"/>
    <property type="project" value="TreeGrafter"/>
</dbReference>
<gene>
    <name evidence="3" type="ORF">VN24_14210</name>
</gene>
<dbReference type="PATRIC" id="fig|1126833.4.peg.3105"/>
<evidence type="ECO:0000259" key="2">
    <source>
        <dbReference type="Pfam" id="PF00561"/>
    </source>
</evidence>
<evidence type="ECO:0000313" key="3">
    <source>
        <dbReference type="EMBL" id="AJY75506.1"/>
    </source>
</evidence>
<dbReference type="RefSeq" id="WP_045670935.1">
    <property type="nucleotide sequence ID" value="NZ_CP011058.1"/>
</dbReference>
<dbReference type="STRING" id="1126833.VN24_14210"/>
<dbReference type="SUPFAM" id="SSF53474">
    <property type="entry name" value="alpha/beta-Hydrolases"/>
    <property type="match status" value="1"/>
</dbReference>
<reference evidence="4" key="2">
    <citation type="submission" date="2015-03" db="EMBL/GenBank/DDBJ databases">
        <title>Genome sequence of Paenibacillus beijingensis strain DSM 24997T.</title>
        <authorList>
            <person name="Kwak Y."/>
            <person name="Shin J.-H."/>
        </authorList>
    </citation>
    <scope>NUCLEOTIDE SEQUENCE [LARGE SCALE GENOMIC DNA]</scope>
    <source>
        <strain evidence="4">DSM 24997</strain>
    </source>
</reference>